<dbReference type="InterPro" id="IPR035906">
    <property type="entry name" value="MetI-like_sf"/>
</dbReference>
<dbReference type="PROSITE" id="PS50928">
    <property type="entry name" value="ABC_TM1"/>
    <property type="match status" value="1"/>
</dbReference>
<evidence type="ECO:0000256" key="6">
    <source>
        <dbReference type="ARBA" id="ARBA00023136"/>
    </source>
</evidence>
<evidence type="ECO:0000256" key="7">
    <source>
        <dbReference type="RuleBase" id="RU363032"/>
    </source>
</evidence>
<proteinExistence type="inferred from homology"/>
<keyword evidence="4 7" id="KW-0812">Transmembrane</keyword>
<reference evidence="10" key="1">
    <citation type="journal article" date="2020" name="mSystems">
        <title>Genome- and Community-Level Interaction Insights into Carbon Utilization and Element Cycling Functions of Hydrothermarchaeota in Hydrothermal Sediment.</title>
        <authorList>
            <person name="Zhou Z."/>
            <person name="Liu Y."/>
            <person name="Xu W."/>
            <person name="Pan J."/>
            <person name="Luo Z.H."/>
            <person name="Li M."/>
        </authorList>
    </citation>
    <scope>NUCLEOTIDE SEQUENCE [LARGE SCALE GENOMIC DNA]</scope>
    <source>
        <strain evidence="10">SpSt-8</strain>
    </source>
</reference>
<protein>
    <submittedName>
        <fullName evidence="10">Carbohydrate ABC transporter permease</fullName>
    </submittedName>
</protein>
<dbReference type="SUPFAM" id="SSF161098">
    <property type="entry name" value="MetI-like"/>
    <property type="match status" value="1"/>
</dbReference>
<sequence length="295" mass="32111">MSRRGGPERPKGEGGHSPRLRATAAVDNHPVLLGPSRPASPPTEEAWKPIPSRITLDHYLSLFNPSLEAVLRGMGVRAALPDPMIVYIRNSLIVSITASVIGVILGSLAGYNLARFNYRGRRAVIWLVLFAYVFPVFILMVPILIIMRTIGLYNTLIGVALAHLAYTLPYSTLMMRSYFMGIPASLEEAALVDGCTRLQALWRVVIPVAIPGFVTAFIFSFTLSWNDLLFALILLGSSKYYTLPIATTFFLWGGEIVDPGGLAATAIFAGVLPAALYMFVQKYVVVGLVRGAVKA</sequence>
<feature type="transmembrane region" description="Helical" evidence="7">
    <location>
        <begin position="228"/>
        <end position="254"/>
    </location>
</feature>
<dbReference type="GO" id="GO:0055085">
    <property type="term" value="P:transmembrane transport"/>
    <property type="evidence" value="ECO:0007669"/>
    <property type="project" value="InterPro"/>
</dbReference>
<feature type="transmembrane region" description="Helical" evidence="7">
    <location>
        <begin position="123"/>
        <end position="145"/>
    </location>
</feature>
<dbReference type="Pfam" id="PF00528">
    <property type="entry name" value="BPD_transp_1"/>
    <property type="match status" value="1"/>
</dbReference>
<dbReference type="EMBL" id="DTIB01000009">
    <property type="protein sequence ID" value="HGB24495.1"/>
    <property type="molecule type" value="Genomic_DNA"/>
</dbReference>
<keyword evidence="5 7" id="KW-1133">Transmembrane helix</keyword>
<accession>A0A7C3SMC6</accession>
<dbReference type="GO" id="GO:0005886">
    <property type="term" value="C:plasma membrane"/>
    <property type="evidence" value="ECO:0007669"/>
    <property type="project" value="UniProtKB-SubCell"/>
</dbReference>
<dbReference type="AlphaFoldDB" id="A0A7C3SMC6"/>
<comment type="caution">
    <text evidence="10">The sequence shown here is derived from an EMBL/GenBank/DDBJ whole genome shotgun (WGS) entry which is preliminary data.</text>
</comment>
<comment type="subcellular location">
    <subcellularLocation>
        <location evidence="1 7">Cell membrane</location>
        <topology evidence="1 7">Multi-pass membrane protein</topology>
    </subcellularLocation>
</comment>
<dbReference type="PANTHER" id="PTHR32243:SF18">
    <property type="entry name" value="INNER MEMBRANE ABC TRANSPORTER PERMEASE PROTEIN YCJP"/>
    <property type="match status" value="1"/>
</dbReference>
<feature type="transmembrane region" description="Helical" evidence="7">
    <location>
        <begin position="92"/>
        <end position="111"/>
    </location>
</feature>
<dbReference type="PANTHER" id="PTHR32243">
    <property type="entry name" value="MALTOSE TRANSPORT SYSTEM PERMEASE-RELATED"/>
    <property type="match status" value="1"/>
</dbReference>
<keyword evidence="6 7" id="KW-0472">Membrane</keyword>
<evidence type="ECO:0000256" key="5">
    <source>
        <dbReference type="ARBA" id="ARBA00022989"/>
    </source>
</evidence>
<dbReference type="Gene3D" id="1.10.3720.10">
    <property type="entry name" value="MetI-like"/>
    <property type="match status" value="1"/>
</dbReference>
<feature type="transmembrane region" description="Helical" evidence="7">
    <location>
        <begin position="152"/>
        <end position="170"/>
    </location>
</feature>
<evidence type="ECO:0000259" key="9">
    <source>
        <dbReference type="PROSITE" id="PS50928"/>
    </source>
</evidence>
<evidence type="ECO:0000256" key="1">
    <source>
        <dbReference type="ARBA" id="ARBA00004651"/>
    </source>
</evidence>
<feature type="transmembrane region" description="Helical" evidence="7">
    <location>
        <begin position="260"/>
        <end position="280"/>
    </location>
</feature>
<evidence type="ECO:0000256" key="2">
    <source>
        <dbReference type="ARBA" id="ARBA00022448"/>
    </source>
</evidence>
<dbReference type="InterPro" id="IPR050901">
    <property type="entry name" value="BP-dep_ABC_trans_perm"/>
</dbReference>
<evidence type="ECO:0000256" key="3">
    <source>
        <dbReference type="ARBA" id="ARBA00022475"/>
    </source>
</evidence>
<comment type="similarity">
    <text evidence="7">Belongs to the binding-protein-dependent transport system permease family.</text>
</comment>
<evidence type="ECO:0000256" key="4">
    <source>
        <dbReference type="ARBA" id="ARBA00022692"/>
    </source>
</evidence>
<evidence type="ECO:0000256" key="8">
    <source>
        <dbReference type="SAM" id="MobiDB-lite"/>
    </source>
</evidence>
<dbReference type="InterPro" id="IPR000515">
    <property type="entry name" value="MetI-like"/>
</dbReference>
<feature type="compositionally biased region" description="Basic and acidic residues" evidence="8">
    <location>
        <begin position="1"/>
        <end position="16"/>
    </location>
</feature>
<keyword evidence="2 7" id="KW-0813">Transport</keyword>
<name>A0A7C3SMC6_THEPE</name>
<feature type="transmembrane region" description="Helical" evidence="7">
    <location>
        <begin position="200"/>
        <end position="221"/>
    </location>
</feature>
<feature type="region of interest" description="Disordered" evidence="8">
    <location>
        <begin position="1"/>
        <end position="45"/>
    </location>
</feature>
<organism evidence="10">
    <name type="scientific">Thermofilum pendens</name>
    <dbReference type="NCBI Taxonomy" id="2269"/>
    <lineage>
        <taxon>Archaea</taxon>
        <taxon>Thermoproteota</taxon>
        <taxon>Thermoprotei</taxon>
        <taxon>Thermofilales</taxon>
        <taxon>Thermofilaceae</taxon>
        <taxon>Thermofilum</taxon>
    </lineage>
</organism>
<gene>
    <name evidence="10" type="ORF">ENV88_00235</name>
</gene>
<feature type="domain" description="ABC transmembrane type-1" evidence="9">
    <location>
        <begin position="88"/>
        <end position="280"/>
    </location>
</feature>
<evidence type="ECO:0000313" key="10">
    <source>
        <dbReference type="EMBL" id="HGB24495.1"/>
    </source>
</evidence>
<keyword evidence="3" id="KW-1003">Cell membrane</keyword>
<dbReference type="CDD" id="cd06261">
    <property type="entry name" value="TM_PBP2"/>
    <property type="match status" value="1"/>
</dbReference>